<organism evidence="1 2">
    <name type="scientific">Spartinivicinus poritis</name>
    <dbReference type="NCBI Taxonomy" id="2994640"/>
    <lineage>
        <taxon>Bacteria</taxon>
        <taxon>Pseudomonadati</taxon>
        <taxon>Pseudomonadota</taxon>
        <taxon>Gammaproteobacteria</taxon>
        <taxon>Oceanospirillales</taxon>
        <taxon>Zooshikellaceae</taxon>
        <taxon>Spartinivicinus</taxon>
    </lineage>
</organism>
<protein>
    <submittedName>
        <fullName evidence="1">DUF1302 domain-containing protein</fullName>
    </submittedName>
</protein>
<dbReference type="RefSeq" id="WP_274687572.1">
    <property type="nucleotide sequence ID" value="NZ_JAPMOU010000003.1"/>
</dbReference>
<dbReference type="InterPro" id="IPR010727">
    <property type="entry name" value="DUF1302"/>
</dbReference>
<dbReference type="Pfam" id="PF06980">
    <property type="entry name" value="DUF1302"/>
    <property type="match status" value="1"/>
</dbReference>
<evidence type="ECO:0000313" key="2">
    <source>
        <dbReference type="Proteomes" id="UP001528823"/>
    </source>
</evidence>
<proteinExistence type="predicted"/>
<comment type="caution">
    <text evidence="1">The sequence shown here is derived from an EMBL/GenBank/DDBJ whole genome shotgun (WGS) entry which is preliminary data.</text>
</comment>
<name>A0ABT5U5D1_9GAMM</name>
<evidence type="ECO:0000313" key="1">
    <source>
        <dbReference type="EMBL" id="MDE1461206.1"/>
    </source>
</evidence>
<keyword evidence="2" id="KW-1185">Reference proteome</keyword>
<dbReference type="EMBL" id="JAPMOU010000003">
    <property type="protein sequence ID" value="MDE1461206.1"/>
    <property type="molecule type" value="Genomic_DNA"/>
</dbReference>
<gene>
    <name evidence="1" type="ORF">ORQ98_04430</name>
</gene>
<sequence length="722" mass="79171">METIRNMSSSNESHFLVRARQRRTENRSVQKVHEALSTALTQLSLKKGVIETAQLALRLAPAKAGFVLAGALAVLPAAHGVEFELMDGDVTGSLDTTLSYGAMWRVEGRDTRKYAGASKPTHDDVNTNDGNRNYDTGLVSSTYKITSELEINYANPTESISNVGAFVRGRAFYDSVVMDQSTDWLHANDRFTGRGYPDQTGTYPNGDGFSGDVENLIGKDASLLDAYVYTSFDVYDKPVDIRFGQQVLNWGEGLFYRGGINTINPIDAAQFSLPGSEVKDLLIPQMALSFSIGLTDQLSMDAFYMLEWDESIVPPRGSYFSNNDIFSEGADKGYNELGALSSLRPFFSTFGVNTHGDYLVVADTQQKQNASDGGQWGLNFKYFAEELNDTEFGFYFVNYHSQAPFIQAMVPNDGRLEDFNINMAGPINTTCMALPVSLESRIACIGGLTVGHILSNDVFARQVFPEDIRMFGLSFNTTLGDTSIAGELTYRPNMPMWIDHPDDLVSGIKSNVGSVLTQVGAGGGPVACTGDSATGGSSLSQGRPDNVACVGEWYSNYERVELWTGSLVFIHNFGPTLGFDGLMGLVEPHFEVISGLGGGYDRFLSTGSGPYDQRTFSSDYTPAHERLDRFSWGYTLVASGVWNDVFAGVNLNPVFRFKHDVEGNSRRTGSFMEDRKAATIALNASYLGTMSASISYTNFFGAERRNKLNDRDNIAVNFKYAF</sequence>
<reference evidence="1 2" key="1">
    <citation type="submission" date="2022-11" db="EMBL/GenBank/DDBJ databases">
        <title>Spartinivicinus poritis sp. nov., isolated from scleractinian coral Porites lutea.</title>
        <authorList>
            <person name="Zhang G."/>
            <person name="Cai L."/>
            <person name="Wei Q."/>
        </authorList>
    </citation>
    <scope>NUCLEOTIDE SEQUENCE [LARGE SCALE GENOMIC DNA]</scope>
    <source>
        <strain evidence="1 2">A2-2</strain>
    </source>
</reference>
<dbReference type="Proteomes" id="UP001528823">
    <property type="component" value="Unassembled WGS sequence"/>
</dbReference>
<accession>A0ABT5U5D1</accession>